<dbReference type="SUPFAM" id="SSF51445">
    <property type="entry name" value="(Trans)glycosidases"/>
    <property type="match status" value="1"/>
</dbReference>
<evidence type="ECO:0000313" key="5">
    <source>
        <dbReference type="RefSeq" id="XP_014665020.1"/>
    </source>
</evidence>
<name>A0ABM1DYJ9_PRICU</name>
<dbReference type="InterPro" id="IPR017853">
    <property type="entry name" value="GH"/>
</dbReference>
<dbReference type="Pfam" id="PF01055">
    <property type="entry name" value="Glyco_hydro_31_2nd"/>
    <property type="match status" value="1"/>
</dbReference>
<reference evidence="5" key="1">
    <citation type="submission" date="2025-08" db="UniProtKB">
        <authorList>
            <consortium name="RefSeq"/>
        </authorList>
    </citation>
    <scope>IDENTIFICATION</scope>
</reference>
<dbReference type="Proteomes" id="UP000695022">
    <property type="component" value="Unplaced"/>
</dbReference>
<keyword evidence="2" id="KW-0326">Glycosidase</keyword>
<sequence length="177" mass="19806">MNEPAVFGTNLDRPFNWPEDEKPYWSLKCAVNEWDDPPYKPKSIYGDGGVDRLSVKTLCMVGEQGDAAEYKHYDVHSLYGWSQSEPSLKALEAATGKRGLVVSRSTFPTSGTSSGHWLGDNYSSWAQLRVSIIGLLEFNMFGIPYIGADICGFFLDSTADLCQRWMQLGAFYTYSNT</sequence>
<feature type="non-terminal residue" evidence="5">
    <location>
        <position position="177"/>
    </location>
</feature>
<evidence type="ECO:0000256" key="2">
    <source>
        <dbReference type="RuleBase" id="RU361185"/>
    </source>
</evidence>
<comment type="similarity">
    <text evidence="1 2">Belongs to the glycosyl hydrolase 31 family.</text>
</comment>
<accession>A0ABM1DYJ9</accession>
<protein>
    <submittedName>
        <fullName evidence="5">Sucrase-isomaltase, intestinal-like</fullName>
    </submittedName>
</protein>
<dbReference type="GeneID" id="106807244"/>
<gene>
    <name evidence="5" type="primary">LOC106807244</name>
</gene>
<evidence type="ECO:0000313" key="4">
    <source>
        <dbReference type="Proteomes" id="UP000695022"/>
    </source>
</evidence>
<dbReference type="PANTHER" id="PTHR22762:SF133">
    <property type="entry name" value="P-TYPE DOMAIN-CONTAINING PROTEIN"/>
    <property type="match status" value="1"/>
</dbReference>
<dbReference type="PANTHER" id="PTHR22762">
    <property type="entry name" value="ALPHA-GLUCOSIDASE"/>
    <property type="match status" value="1"/>
</dbReference>
<proteinExistence type="inferred from homology"/>
<evidence type="ECO:0000256" key="1">
    <source>
        <dbReference type="ARBA" id="ARBA00007806"/>
    </source>
</evidence>
<keyword evidence="2" id="KW-0378">Hydrolase</keyword>
<organism evidence="4 5">
    <name type="scientific">Priapulus caudatus</name>
    <name type="common">Priapulid worm</name>
    <dbReference type="NCBI Taxonomy" id="37621"/>
    <lineage>
        <taxon>Eukaryota</taxon>
        <taxon>Metazoa</taxon>
        <taxon>Ecdysozoa</taxon>
        <taxon>Scalidophora</taxon>
        <taxon>Priapulida</taxon>
        <taxon>Priapulimorpha</taxon>
        <taxon>Priapulimorphida</taxon>
        <taxon>Priapulidae</taxon>
        <taxon>Priapulus</taxon>
    </lineage>
</organism>
<dbReference type="Gene3D" id="3.20.20.80">
    <property type="entry name" value="Glycosidases"/>
    <property type="match status" value="1"/>
</dbReference>
<dbReference type="InterPro" id="IPR000322">
    <property type="entry name" value="Glyco_hydro_31_TIM"/>
</dbReference>
<dbReference type="RefSeq" id="XP_014665020.1">
    <property type="nucleotide sequence ID" value="XM_014809534.1"/>
</dbReference>
<keyword evidence="4" id="KW-1185">Reference proteome</keyword>
<feature type="domain" description="Glycoside hydrolase family 31 TIM barrel" evidence="3">
    <location>
        <begin position="1"/>
        <end position="175"/>
    </location>
</feature>
<evidence type="ECO:0000259" key="3">
    <source>
        <dbReference type="Pfam" id="PF01055"/>
    </source>
</evidence>